<dbReference type="PANTHER" id="PTHR31793:SF24">
    <property type="entry name" value="LONG-CHAIN ACYL-COA THIOESTERASE FADM"/>
    <property type="match status" value="1"/>
</dbReference>
<organism evidence="1 2">
    <name type="scientific">Zhongshania aquimaris</name>
    <dbReference type="NCBI Taxonomy" id="2857107"/>
    <lineage>
        <taxon>Bacteria</taxon>
        <taxon>Pseudomonadati</taxon>
        <taxon>Pseudomonadota</taxon>
        <taxon>Gammaproteobacteria</taxon>
        <taxon>Cellvibrionales</taxon>
        <taxon>Spongiibacteraceae</taxon>
        <taxon>Zhongshania</taxon>
    </lineage>
</organism>
<dbReference type="InterPro" id="IPR050563">
    <property type="entry name" value="4-hydroxybenzoyl-CoA_TE"/>
</dbReference>
<keyword evidence="2" id="KW-1185">Reference proteome</keyword>
<name>A0ABS6VLM8_9GAMM</name>
<dbReference type="RefSeq" id="WP_219041455.1">
    <property type="nucleotide sequence ID" value="NZ_JAHWDQ010000001.1"/>
</dbReference>
<dbReference type="Proteomes" id="UP001166291">
    <property type="component" value="Unassembled WGS sequence"/>
</dbReference>
<accession>A0ABS6VLM8</accession>
<dbReference type="EMBL" id="JAHWDQ010000001">
    <property type="protein sequence ID" value="MBW2939174.1"/>
    <property type="molecule type" value="Genomic_DNA"/>
</dbReference>
<dbReference type="PANTHER" id="PTHR31793">
    <property type="entry name" value="4-HYDROXYBENZOYL-COA THIOESTERASE FAMILY MEMBER"/>
    <property type="match status" value="1"/>
</dbReference>
<gene>
    <name evidence="1" type="ORF">KXJ70_00155</name>
</gene>
<sequence length="141" mass="15906">MQLPHSRTEIQVRFSDLDILGHVSNSYYAQYFDLARVTFFRNVSNISERANPSHVVASVKMDMLREICFDNTVIVDTWCSKMGTKSMTIEHHIYANGALATTCQTVLVGFDRETRKSTALPTEWEATDISGVLPPETTNES</sequence>
<evidence type="ECO:0000313" key="2">
    <source>
        <dbReference type="Proteomes" id="UP001166291"/>
    </source>
</evidence>
<protein>
    <submittedName>
        <fullName evidence="1">Acyl-CoA thioesterase</fullName>
    </submittedName>
</protein>
<dbReference type="CDD" id="cd00586">
    <property type="entry name" value="4HBT"/>
    <property type="match status" value="1"/>
</dbReference>
<proteinExistence type="predicted"/>
<comment type="caution">
    <text evidence="1">The sequence shown here is derived from an EMBL/GenBank/DDBJ whole genome shotgun (WGS) entry which is preliminary data.</text>
</comment>
<dbReference type="Pfam" id="PF13279">
    <property type="entry name" value="4HBT_2"/>
    <property type="match status" value="1"/>
</dbReference>
<evidence type="ECO:0000313" key="1">
    <source>
        <dbReference type="EMBL" id="MBW2939174.1"/>
    </source>
</evidence>
<reference evidence="1" key="1">
    <citation type="submission" date="2021-07" db="EMBL/GenBank/DDBJ databases">
        <title>Zhongshania sp. CAU 1632 isolated from seawater.</title>
        <authorList>
            <person name="Kim W."/>
        </authorList>
    </citation>
    <scope>NUCLEOTIDE SEQUENCE</scope>
    <source>
        <strain evidence="1">CAU 1632</strain>
    </source>
</reference>